<name>A0A502FIZ9_9SPHN</name>
<evidence type="ECO:0000256" key="4">
    <source>
        <dbReference type="ARBA" id="ARBA00023163"/>
    </source>
</evidence>
<dbReference type="EMBL" id="RCZC01000007">
    <property type="protein sequence ID" value="TPG49349.1"/>
    <property type="molecule type" value="Genomic_DNA"/>
</dbReference>
<evidence type="ECO:0000313" key="6">
    <source>
        <dbReference type="EMBL" id="TPG49349.1"/>
    </source>
</evidence>
<dbReference type="InterPro" id="IPR050389">
    <property type="entry name" value="LysR-type_TF"/>
</dbReference>
<keyword evidence="3" id="KW-0238">DNA-binding</keyword>
<dbReference type="Gene3D" id="1.10.10.10">
    <property type="entry name" value="Winged helix-like DNA-binding domain superfamily/Winged helix DNA-binding domain"/>
    <property type="match status" value="1"/>
</dbReference>
<gene>
    <name evidence="6" type="ORF">EAH76_18535</name>
</gene>
<evidence type="ECO:0000256" key="1">
    <source>
        <dbReference type="ARBA" id="ARBA00009437"/>
    </source>
</evidence>
<keyword evidence="7" id="KW-1185">Reference proteome</keyword>
<dbReference type="PANTHER" id="PTHR30118:SF6">
    <property type="entry name" value="HTH-TYPE TRANSCRIPTIONAL REGULATOR LEUO"/>
    <property type="match status" value="1"/>
</dbReference>
<comment type="caution">
    <text evidence="6">The sequence shown here is derived from an EMBL/GenBank/DDBJ whole genome shotgun (WGS) entry which is preliminary data.</text>
</comment>
<dbReference type="GO" id="GO:0003700">
    <property type="term" value="F:DNA-binding transcription factor activity"/>
    <property type="evidence" value="ECO:0007669"/>
    <property type="project" value="InterPro"/>
</dbReference>
<dbReference type="SUPFAM" id="SSF46785">
    <property type="entry name" value="Winged helix' DNA-binding domain"/>
    <property type="match status" value="1"/>
</dbReference>
<dbReference type="Pfam" id="PF03466">
    <property type="entry name" value="LysR_substrate"/>
    <property type="match status" value="1"/>
</dbReference>
<evidence type="ECO:0000259" key="5">
    <source>
        <dbReference type="PROSITE" id="PS50931"/>
    </source>
</evidence>
<dbReference type="PRINTS" id="PR00039">
    <property type="entry name" value="HTHLYSR"/>
</dbReference>
<reference evidence="6 7" key="1">
    <citation type="journal article" date="2019" name="Environ. Microbiol.">
        <title>Species interactions and distinct microbial communities in high Arctic permafrost affected cryosols are associated with the CH4 and CO2 gas fluxes.</title>
        <authorList>
            <person name="Altshuler I."/>
            <person name="Hamel J."/>
            <person name="Turney S."/>
            <person name="Magnuson E."/>
            <person name="Levesque R."/>
            <person name="Greer C."/>
            <person name="Whyte L.G."/>
        </authorList>
    </citation>
    <scope>NUCLEOTIDE SEQUENCE [LARGE SCALE GENOMIC DNA]</scope>
    <source>
        <strain evidence="6 7">E6.1</strain>
    </source>
</reference>
<dbReference type="Gene3D" id="3.40.190.10">
    <property type="entry name" value="Periplasmic binding protein-like II"/>
    <property type="match status" value="2"/>
</dbReference>
<dbReference type="RefSeq" id="WP_140851774.1">
    <property type="nucleotide sequence ID" value="NZ_RCZC01000007.1"/>
</dbReference>
<keyword evidence="2" id="KW-0805">Transcription regulation</keyword>
<dbReference type="AlphaFoldDB" id="A0A502FIZ9"/>
<accession>A0A502FIZ9</accession>
<dbReference type="InterPro" id="IPR005119">
    <property type="entry name" value="LysR_subst-bd"/>
</dbReference>
<organism evidence="6 7">
    <name type="scientific">Sphingomonas glacialis</name>
    <dbReference type="NCBI Taxonomy" id="658225"/>
    <lineage>
        <taxon>Bacteria</taxon>
        <taxon>Pseudomonadati</taxon>
        <taxon>Pseudomonadota</taxon>
        <taxon>Alphaproteobacteria</taxon>
        <taxon>Sphingomonadales</taxon>
        <taxon>Sphingomonadaceae</taxon>
        <taxon>Sphingomonas</taxon>
    </lineage>
</organism>
<dbReference type="PROSITE" id="PS50931">
    <property type="entry name" value="HTH_LYSR"/>
    <property type="match status" value="1"/>
</dbReference>
<sequence length="308" mass="34048">MRFKGFDLNLLVAFDALMTTHSVSRAAEHLNLSQPAVSAALSRLRDFFQDDLLVSVGKRMHPTAHADSLWPQIRRCLQESERLLAIQSGFDPATSQRSFRIAASDYISAILISPLVRLLAETAPAIQIEINAPDERSTIDLDDGKLDLIITPEVYVSPAHPFERIFSERHVVVCDSANEAAFANMDDDAFFAAEHVAVSIGRIGKGTYADSFLGTLGRRRNVQVVTASFTTVPWLLCGTNRLAVMHERLARLLAQTFPISVLPLPPALEIPPMHEVGQVHSARANDEGVQWMLALMRRIAIEQYPDAA</sequence>
<dbReference type="GO" id="GO:0003677">
    <property type="term" value="F:DNA binding"/>
    <property type="evidence" value="ECO:0007669"/>
    <property type="project" value="UniProtKB-KW"/>
</dbReference>
<dbReference type="Proteomes" id="UP000319931">
    <property type="component" value="Unassembled WGS sequence"/>
</dbReference>
<evidence type="ECO:0000256" key="2">
    <source>
        <dbReference type="ARBA" id="ARBA00023015"/>
    </source>
</evidence>
<dbReference type="InterPro" id="IPR036388">
    <property type="entry name" value="WH-like_DNA-bd_sf"/>
</dbReference>
<feature type="domain" description="HTH lysR-type" evidence="5">
    <location>
        <begin position="6"/>
        <end position="63"/>
    </location>
</feature>
<dbReference type="InterPro" id="IPR000847">
    <property type="entry name" value="LysR_HTH_N"/>
</dbReference>
<evidence type="ECO:0000256" key="3">
    <source>
        <dbReference type="ARBA" id="ARBA00023125"/>
    </source>
</evidence>
<protein>
    <submittedName>
        <fullName evidence="6">LysR family transcriptional regulator</fullName>
    </submittedName>
</protein>
<evidence type="ECO:0000313" key="7">
    <source>
        <dbReference type="Proteomes" id="UP000319931"/>
    </source>
</evidence>
<dbReference type="OrthoDB" id="8339333at2"/>
<dbReference type="InterPro" id="IPR036390">
    <property type="entry name" value="WH_DNA-bd_sf"/>
</dbReference>
<comment type="similarity">
    <text evidence="1">Belongs to the LysR transcriptional regulatory family.</text>
</comment>
<dbReference type="PANTHER" id="PTHR30118">
    <property type="entry name" value="HTH-TYPE TRANSCRIPTIONAL REGULATOR LEUO-RELATED"/>
    <property type="match status" value="1"/>
</dbReference>
<dbReference type="Pfam" id="PF00126">
    <property type="entry name" value="HTH_1"/>
    <property type="match status" value="1"/>
</dbReference>
<proteinExistence type="inferred from homology"/>
<keyword evidence="4" id="KW-0804">Transcription</keyword>
<dbReference type="SUPFAM" id="SSF53850">
    <property type="entry name" value="Periplasmic binding protein-like II"/>
    <property type="match status" value="1"/>
</dbReference>